<dbReference type="STRING" id="1380566.A0A179FBZ4"/>
<gene>
    <name evidence="2" type="ORF">VFPPC_08921</name>
</gene>
<dbReference type="GO" id="GO:0005739">
    <property type="term" value="C:mitochondrion"/>
    <property type="evidence" value="ECO:0007669"/>
    <property type="project" value="TreeGrafter"/>
</dbReference>
<dbReference type="KEGG" id="pchm:VFPPC_08921"/>
<sequence>MKALVAPRKCPPSNYQVMDMPTPVLTLPTHVLIQVHAAAVEPGELQAINSPLASFANATFPYKIGIEGSGVVVSTGPDVKTFKPGDKVFAAVMDKPSFRVPWPGFVAEYVVVEERFLLHKPPNVSFEEAASMAGGTVTAIQAIRRGLQLAGLEDLQGKTVFVPAALGATSSIAIQVAKRVFGAEKVISTVSTAKVPLVEERLPGMVDTLVDYQTQRQEDHVPKGSVDFMLNTNWATLGDGIPLVNPTAGVIVSIAGVPTKETLREILGDKFSWWMGLVLDVLQVQYWWKMRGTSIKYDYVSGGPHVREDLETAGELIALGRVRPVVRVVDLCDLEAVRRGCEETWSGKGGVGKCVIRIRSGESV</sequence>
<dbReference type="PANTHER" id="PTHR11695:SF294">
    <property type="entry name" value="RETICULON-4-INTERACTING PROTEIN 1, MITOCHONDRIAL"/>
    <property type="match status" value="1"/>
</dbReference>
<comment type="caution">
    <text evidence="2">The sequence shown here is derived from an EMBL/GenBank/DDBJ whole genome shotgun (WGS) entry which is preliminary data.</text>
</comment>
<dbReference type="SMART" id="SM00829">
    <property type="entry name" value="PKS_ER"/>
    <property type="match status" value="1"/>
</dbReference>
<evidence type="ECO:0000259" key="1">
    <source>
        <dbReference type="SMART" id="SM00829"/>
    </source>
</evidence>
<dbReference type="GeneID" id="28851532"/>
<dbReference type="InterPro" id="IPR050700">
    <property type="entry name" value="YIM1/Zinc_Alcohol_DH_Fams"/>
</dbReference>
<dbReference type="Gene3D" id="3.40.50.720">
    <property type="entry name" value="NAD(P)-binding Rossmann-like Domain"/>
    <property type="match status" value="1"/>
</dbReference>
<dbReference type="AlphaFoldDB" id="A0A179FBZ4"/>
<dbReference type="EMBL" id="LSBJ02000006">
    <property type="protein sequence ID" value="OAQ63004.1"/>
    <property type="molecule type" value="Genomic_DNA"/>
</dbReference>
<protein>
    <submittedName>
        <fullName evidence="2">Alcohol dehydrogenase</fullName>
    </submittedName>
</protein>
<evidence type="ECO:0000313" key="3">
    <source>
        <dbReference type="Proteomes" id="UP000078397"/>
    </source>
</evidence>
<proteinExistence type="predicted"/>
<dbReference type="SUPFAM" id="SSF51735">
    <property type="entry name" value="NAD(P)-binding Rossmann-fold domains"/>
    <property type="match status" value="1"/>
</dbReference>
<dbReference type="InterPro" id="IPR036291">
    <property type="entry name" value="NAD(P)-bd_dom_sf"/>
</dbReference>
<reference evidence="2 3" key="1">
    <citation type="journal article" date="2016" name="PLoS Pathog.">
        <title>Biosynthesis of antibiotic leucinostatins in bio-control fungus Purpureocillium lilacinum and their inhibition on phytophthora revealed by genome mining.</title>
        <authorList>
            <person name="Wang G."/>
            <person name="Liu Z."/>
            <person name="Lin R."/>
            <person name="Li E."/>
            <person name="Mao Z."/>
            <person name="Ling J."/>
            <person name="Yang Y."/>
            <person name="Yin W.B."/>
            <person name="Xie B."/>
        </authorList>
    </citation>
    <scope>NUCLEOTIDE SEQUENCE [LARGE SCALE GENOMIC DNA]</scope>
    <source>
        <strain evidence="2">170</strain>
    </source>
</reference>
<dbReference type="GO" id="GO:0016491">
    <property type="term" value="F:oxidoreductase activity"/>
    <property type="evidence" value="ECO:0007669"/>
    <property type="project" value="InterPro"/>
</dbReference>
<evidence type="ECO:0000313" key="2">
    <source>
        <dbReference type="EMBL" id="OAQ63004.1"/>
    </source>
</evidence>
<feature type="domain" description="Enoyl reductase (ER)" evidence="1">
    <location>
        <begin position="12"/>
        <end position="356"/>
    </location>
</feature>
<dbReference type="CDD" id="cd05289">
    <property type="entry name" value="MDR_like_2"/>
    <property type="match status" value="1"/>
</dbReference>
<dbReference type="SUPFAM" id="SSF50129">
    <property type="entry name" value="GroES-like"/>
    <property type="match status" value="1"/>
</dbReference>
<dbReference type="Pfam" id="PF08240">
    <property type="entry name" value="ADH_N"/>
    <property type="match status" value="1"/>
</dbReference>
<accession>A0A179FBZ4</accession>
<dbReference type="Proteomes" id="UP000078397">
    <property type="component" value="Unassembled WGS sequence"/>
</dbReference>
<keyword evidence="3" id="KW-1185">Reference proteome</keyword>
<name>A0A179FBZ4_METCM</name>
<dbReference type="InterPro" id="IPR011032">
    <property type="entry name" value="GroES-like_sf"/>
</dbReference>
<organism evidence="2 3">
    <name type="scientific">Pochonia chlamydosporia 170</name>
    <dbReference type="NCBI Taxonomy" id="1380566"/>
    <lineage>
        <taxon>Eukaryota</taxon>
        <taxon>Fungi</taxon>
        <taxon>Dikarya</taxon>
        <taxon>Ascomycota</taxon>
        <taxon>Pezizomycotina</taxon>
        <taxon>Sordariomycetes</taxon>
        <taxon>Hypocreomycetidae</taxon>
        <taxon>Hypocreales</taxon>
        <taxon>Clavicipitaceae</taxon>
        <taxon>Pochonia</taxon>
    </lineage>
</organism>
<dbReference type="Gene3D" id="3.90.180.10">
    <property type="entry name" value="Medium-chain alcohol dehydrogenases, catalytic domain"/>
    <property type="match status" value="1"/>
</dbReference>
<dbReference type="OrthoDB" id="191139at2759"/>
<dbReference type="InterPro" id="IPR020843">
    <property type="entry name" value="ER"/>
</dbReference>
<dbReference type="PANTHER" id="PTHR11695">
    <property type="entry name" value="ALCOHOL DEHYDROGENASE RELATED"/>
    <property type="match status" value="1"/>
</dbReference>
<dbReference type="RefSeq" id="XP_018140584.1">
    <property type="nucleotide sequence ID" value="XM_018287538.1"/>
</dbReference>
<dbReference type="InterPro" id="IPR013154">
    <property type="entry name" value="ADH-like_N"/>
</dbReference>